<dbReference type="Proteomes" id="UP000626210">
    <property type="component" value="Unassembled WGS sequence"/>
</dbReference>
<sequence length="43" mass="4774">MLSATFFKVSAWTADRLAQHSAIALRRDKADMGFLGKRMGFAV</sequence>
<proteinExistence type="predicted"/>
<accession>A0ABQ3FYP0</accession>
<name>A0ABQ3FYP0_9BURK</name>
<organism evidence="1 2">
    <name type="scientific">Pseudorhodoferax aquiterrae</name>
    <dbReference type="NCBI Taxonomy" id="747304"/>
    <lineage>
        <taxon>Bacteria</taxon>
        <taxon>Pseudomonadati</taxon>
        <taxon>Pseudomonadota</taxon>
        <taxon>Betaproteobacteria</taxon>
        <taxon>Burkholderiales</taxon>
        <taxon>Comamonadaceae</taxon>
    </lineage>
</organism>
<comment type="caution">
    <text evidence="1">The sequence shown here is derived from an EMBL/GenBank/DDBJ whole genome shotgun (WGS) entry which is preliminary data.</text>
</comment>
<evidence type="ECO:0000313" key="1">
    <source>
        <dbReference type="EMBL" id="GHC75372.1"/>
    </source>
</evidence>
<protein>
    <submittedName>
        <fullName evidence="1">Uncharacterized protein</fullName>
    </submittedName>
</protein>
<keyword evidence="2" id="KW-1185">Reference proteome</keyword>
<reference evidence="2" key="1">
    <citation type="journal article" date="2019" name="Int. J. Syst. Evol. Microbiol.">
        <title>The Global Catalogue of Microorganisms (GCM) 10K type strain sequencing project: providing services to taxonomists for standard genome sequencing and annotation.</title>
        <authorList>
            <consortium name="The Broad Institute Genomics Platform"/>
            <consortium name="The Broad Institute Genome Sequencing Center for Infectious Disease"/>
            <person name="Wu L."/>
            <person name="Ma J."/>
        </authorList>
    </citation>
    <scope>NUCLEOTIDE SEQUENCE [LARGE SCALE GENOMIC DNA]</scope>
    <source>
        <strain evidence="2">KCTC 23314</strain>
    </source>
</reference>
<dbReference type="EMBL" id="BMYK01000003">
    <property type="protein sequence ID" value="GHC75372.1"/>
    <property type="molecule type" value="Genomic_DNA"/>
</dbReference>
<evidence type="ECO:0000313" key="2">
    <source>
        <dbReference type="Proteomes" id="UP000626210"/>
    </source>
</evidence>
<gene>
    <name evidence="1" type="ORF">GCM10007320_13430</name>
</gene>